<name>A0ABP6MFY2_9ACTN</name>
<dbReference type="EMBL" id="BAAAUG010000042">
    <property type="protein sequence ID" value="GAA3105019.1"/>
    <property type="molecule type" value="Genomic_DNA"/>
</dbReference>
<keyword evidence="3" id="KW-1185">Reference proteome</keyword>
<gene>
    <name evidence="2" type="ORF">GCM10010449_30100</name>
</gene>
<organism evidence="2 3">
    <name type="scientific">Streptomyces rectiviolaceus</name>
    <dbReference type="NCBI Taxonomy" id="332591"/>
    <lineage>
        <taxon>Bacteria</taxon>
        <taxon>Bacillati</taxon>
        <taxon>Actinomycetota</taxon>
        <taxon>Actinomycetes</taxon>
        <taxon>Kitasatosporales</taxon>
        <taxon>Streptomycetaceae</taxon>
        <taxon>Streptomyces</taxon>
    </lineage>
</organism>
<dbReference type="Pfam" id="PF17196">
    <property type="entry name" value="DUF5133"/>
    <property type="match status" value="1"/>
</dbReference>
<evidence type="ECO:0000313" key="2">
    <source>
        <dbReference type="EMBL" id="GAA3105019.1"/>
    </source>
</evidence>
<evidence type="ECO:0000313" key="3">
    <source>
        <dbReference type="Proteomes" id="UP001501637"/>
    </source>
</evidence>
<accession>A0ABP6MFY2</accession>
<dbReference type="RefSeq" id="WP_344521415.1">
    <property type="nucleotide sequence ID" value="NZ_BAAAUG010000042.1"/>
</dbReference>
<feature type="compositionally biased region" description="Pro residues" evidence="1">
    <location>
        <begin position="66"/>
        <end position="78"/>
    </location>
</feature>
<protein>
    <recommendedName>
        <fullName evidence="4">DUF5133 domain-containing protein</fullName>
    </recommendedName>
</protein>
<comment type="caution">
    <text evidence="2">The sequence shown here is derived from an EMBL/GenBank/DDBJ whole genome shotgun (WGS) entry which is preliminary data.</text>
</comment>
<dbReference type="InterPro" id="IPR033457">
    <property type="entry name" value="DUF5133"/>
</dbReference>
<proteinExistence type="predicted"/>
<evidence type="ECO:0000256" key="1">
    <source>
        <dbReference type="SAM" id="MobiDB-lite"/>
    </source>
</evidence>
<sequence>MRAEHATEDVDRQLVRYRAWQRRFLASPDDPAVRARFEDAVAALCAVTSERCGREAAEAAERPPHPEPAGRPAPPGGD</sequence>
<feature type="compositionally biased region" description="Basic and acidic residues" evidence="1">
    <location>
        <begin position="52"/>
        <end position="65"/>
    </location>
</feature>
<reference evidence="3" key="1">
    <citation type="journal article" date="2019" name="Int. J. Syst. Evol. Microbiol.">
        <title>The Global Catalogue of Microorganisms (GCM) 10K type strain sequencing project: providing services to taxonomists for standard genome sequencing and annotation.</title>
        <authorList>
            <consortium name="The Broad Institute Genomics Platform"/>
            <consortium name="The Broad Institute Genome Sequencing Center for Infectious Disease"/>
            <person name="Wu L."/>
            <person name="Ma J."/>
        </authorList>
    </citation>
    <scope>NUCLEOTIDE SEQUENCE [LARGE SCALE GENOMIC DNA]</scope>
    <source>
        <strain evidence="3">JCM 9092</strain>
    </source>
</reference>
<evidence type="ECO:0008006" key="4">
    <source>
        <dbReference type="Google" id="ProtNLM"/>
    </source>
</evidence>
<dbReference type="Proteomes" id="UP001501637">
    <property type="component" value="Unassembled WGS sequence"/>
</dbReference>
<feature type="region of interest" description="Disordered" evidence="1">
    <location>
        <begin position="52"/>
        <end position="78"/>
    </location>
</feature>